<dbReference type="Gene3D" id="2.60.40.10">
    <property type="entry name" value="Immunoglobulins"/>
    <property type="match status" value="1"/>
</dbReference>
<organism evidence="4 5">
    <name type="scientific">Veronia nyctiphanis</name>
    <dbReference type="NCBI Taxonomy" id="1278244"/>
    <lineage>
        <taxon>Bacteria</taxon>
        <taxon>Pseudomonadati</taxon>
        <taxon>Pseudomonadota</taxon>
        <taxon>Gammaproteobacteria</taxon>
        <taxon>Vibrionales</taxon>
        <taxon>Vibrionaceae</taxon>
        <taxon>Veronia</taxon>
    </lineage>
</organism>
<dbReference type="SUPFAM" id="SSF81296">
    <property type="entry name" value="E set domains"/>
    <property type="match status" value="1"/>
</dbReference>
<proteinExistence type="inferred from homology"/>
<dbReference type="OrthoDB" id="9800174at2"/>
<evidence type="ECO:0000256" key="1">
    <source>
        <dbReference type="ARBA" id="ARBA00008061"/>
    </source>
</evidence>
<gene>
    <name evidence="4" type="ORF">CS022_03435</name>
</gene>
<dbReference type="Pfam" id="PF02922">
    <property type="entry name" value="CBM_48"/>
    <property type="match status" value="1"/>
</dbReference>
<reference evidence="4 5" key="1">
    <citation type="submission" date="2017-10" db="EMBL/GenBank/DDBJ databases">
        <title>Nyctiphanis sp. nov., isolated from the stomach of the euphausiid Nyctiphanes simplex (Hansen, 1911) in the Gulf of California.</title>
        <authorList>
            <person name="Gomez-Gil B."/>
            <person name="Aguilar-Mendez M."/>
            <person name="Lopez-Cortes A."/>
            <person name="Gomez-Gutierrez J."/>
            <person name="Roque A."/>
            <person name="Lang E."/>
            <person name="Gonzalez-Castillo A."/>
        </authorList>
    </citation>
    <scope>NUCLEOTIDE SEQUENCE [LARGE SCALE GENOMIC DNA]</scope>
    <source>
        <strain evidence="4 5">CAIM 600</strain>
    </source>
</reference>
<dbReference type="GO" id="GO:0005975">
    <property type="term" value="P:carbohydrate metabolic process"/>
    <property type="evidence" value="ECO:0007669"/>
    <property type="project" value="InterPro"/>
</dbReference>
<protein>
    <recommendedName>
        <fullName evidence="3">Glycoside hydrolase family 13 N-terminal domain-containing protein</fullName>
    </recommendedName>
</protein>
<evidence type="ECO:0000313" key="4">
    <source>
        <dbReference type="EMBL" id="RXJ74627.1"/>
    </source>
</evidence>
<dbReference type="InterPro" id="IPR014756">
    <property type="entry name" value="Ig_E-set"/>
</dbReference>
<dbReference type="AlphaFoldDB" id="A0A4Q0YTQ1"/>
<comment type="caution">
    <text evidence="4">The sequence shown here is derived from an EMBL/GenBank/DDBJ whole genome shotgun (WGS) entry which is preliminary data.</text>
</comment>
<comment type="similarity">
    <text evidence="1">Belongs to the glycosyl hydrolase 13 family.</text>
</comment>
<accession>A0A4Q0YTQ1</accession>
<evidence type="ECO:0000259" key="3">
    <source>
        <dbReference type="Pfam" id="PF02922"/>
    </source>
</evidence>
<name>A0A4Q0YTQ1_9GAMM</name>
<dbReference type="GO" id="GO:0004553">
    <property type="term" value="F:hydrolase activity, hydrolyzing O-glycosyl compounds"/>
    <property type="evidence" value="ECO:0007669"/>
    <property type="project" value="InterPro"/>
</dbReference>
<dbReference type="Proteomes" id="UP000290287">
    <property type="component" value="Unassembled WGS sequence"/>
</dbReference>
<dbReference type="PANTHER" id="PTHR43002">
    <property type="entry name" value="GLYCOGEN DEBRANCHING ENZYME"/>
    <property type="match status" value="1"/>
</dbReference>
<dbReference type="EMBL" id="PEIB01000002">
    <property type="protein sequence ID" value="RXJ74627.1"/>
    <property type="molecule type" value="Genomic_DNA"/>
</dbReference>
<evidence type="ECO:0000256" key="2">
    <source>
        <dbReference type="ARBA" id="ARBA00023295"/>
    </source>
</evidence>
<keyword evidence="2" id="KW-0326">Glycosidase</keyword>
<keyword evidence="5" id="KW-1185">Reference proteome</keyword>
<evidence type="ECO:0000313" key="5">
    <source>
        <dbReference type="Proteomes" id="UP000290287"/>
    </source>
</evidence>
<dbReference type="InterPro" id="IPR004193">
    <property type="entry name" value="Glyco_hydro_13_N"/>
</dbReference>
<sequence>MKNMDNKTITHHKVPQGATLSENGCFFSIHAPQVNKLKLAIFDHNGTPEFHDLGARNGPLFQIFLPNIKSGTQYSYFYSSSDKEVWLIDPYAKKISAHPVCKKSYASVVTNNEFDWQGVVQPTVGRDQTLVYEVHVKGLTQQHPDIPEPFV</sequence>
<feature type="domain" description="Glycoside hydrolase family 13 N-terminal" evidence="3">
    <location>
        <begin position="17"/>
        <end position="92"/>
    </location>
</feature>
<dbReference type="InterPro" id="IPR013783">
    <property type="entry name" value="Ig-like_fold"/>
</dbReference>
<keyword evidence="2" id="KW-0378">Hydrolase</keyword>